<protein>
    <submittedName>
        <fullName evidence="2">Uncharacterized protein</fullName>
    </submittedName>
</protein>
<comment type="caution">
    <text evidence="2">The sequence shown here is derived from an EMBL/GenBank/DDBJ whole genome shotgun (WGS) entry which is preliminary data.</text>
</comment>
<keyword evidence="1" id="KW-0472">Membrane</keyword>
<accession>A0A0F8YCT4</accession>
<evidence type="ECO:0000256" key="1">
    <source>
        <dbReference type="SAM" id="Phobius"/>
    </source>
</evidence>
<dbReference type="EMBL" id="LAZR01054105">
    <property type="protein sequence ID" value="KKK79277.1"/>
    <property type="molecule type" value="Genomic_DNA"/>
</dbReference>
<gene>
    <name evidence="2" type="ORF">LCGC14_2835140</name>
</gene>
<keyword evidence="1" id="KW-1133">Transmembrane helix</keyword>
<organism evidence="2">
    <name type="scientific">marine sediment metagenome</name>
    <dbReference type="NCBI Taxonomy" id="412755"/>
    <lineage>
        <taxon>unclassified sequences</taxon>
        <taxon>metagenomes</taxon>
        <taxon>ecological metagenomes</taxon>
    </lineage>
</organism>
<evidence type="ECO:0000313" key="2">
    <source>
        <dbReference type="EMBL" id="KKK79277.1"/>
    </source>
</evidence>
<dbReference type="AlphaFoldDB" id="A0A0F8YCT4"/>
<sequence>MGIDWKEWTKNLITVVIIIAIFVGLYLWGHSSAVNDCQQLEEITGHSTEYIDAQCWIELCPGINVAELDLHYYLDICD</sequence>
<keyword evidence="1" id="KW-0812">Transmembrane</keyword>
<proteinExistence type="predicted"/>
<feature type="transmembrane region" description="Helical" evidence="1">
    <location>
        <begin position="12"/>
        <end position="29"/>
    </location>
</feature>
<reference evidence="2" key="1">
    <citation type="journal article" date="2015" name="Nature">
        <title>Complex archaea that bridge the gap between prokaryotes and eukaryotes.</title>
        <authorList>
            <person name="Spang A."/>
            <person name="Saw J.H."/>
            <person name="Jorgensen S.L."/>
            <person name="Zaremba-Niedzwiedzka K."/>
            <person name="Martijn J."/>
            <person name="Lind A.E."/>
            <person name="van Eijk R."/>
            <person name="Schleper C."/>
            <person name="Guy L."/>
            <person name="Ettema T.J."/>
        </authorList>
    </citation>
    <scope>NUCLEOTIDE SEQUENCE</scope>
</reference>
<name>A0A0F8YCT4_9ZZZZ</name>